<dbReference type="SUPFAM" id="SSF51569">
    <property type="entry name" value="Aldolase"/>
    <property type="match status" value="1"/>
</dbReference>
<dbReference type="Gene3D" id="3.20.20.70">
    <property type="entry name" value="Aldolase class I"/>
    <property type="match status" value="1"/>
</dbReference>
<dbReference type="UniPathway" id="UPA00034">
    <property type="reaction ID" value="UER00017"/>
</dbReference>
<dbReference type="InterPro" id="IPR013785">
    <property type="entry name" value="Aldolase_TIM"/>
</dbReference>
<dbReference type="CDD" id="cd00950">
    <property type="entry name" value="DHDPS"/>
    <property type="match status" value="1"/>
</dbReference>
<dbReference type="EMBL" id="FMYI01000002">
    <property type="protein sequence ID" value="SDB90182.1"/>
    <property type="molecule type" value="Genomic_DNA"/>
</dbReference>
<dbReference type="SMART" id="SM01130">
    <property type="entry name" value="DHDPS"/>
    <property type="match status" value="1"/>
</dbReference>
<evidence type="ECO:0000256" key="15">
    <source>
        <dbReference type="PIRSR" id="PIRSR001365-2"/>
    </source>
</evidence>
<comment type="subcellular location">
    <subcellularLocation>
        <location evidence="12">Cytoplasm</location>
    </subcellularLocation>
</comment>
<sequence>MDFGRLLTAMVTPFDQHGEVDYQQTKHLIDHLIAHKTETLVVNGTTGESPTLTSEEKSKFIQFVVEYVNGRIPVIAGTGSNNTLESIQLTKESTAIGVDGVMVVTPYYNKPNQEGMYQHFKAIAASTHLPVMLYNIPGRSVVRLDVDTIIRLSQIENITSIKDATGDLEAVSTINERTKDDFKVYSGDDPMTLPILSVGGYGVVSVTSHIAGEAMHQLIDDYVNGHARDAIKTERELSSLMKALFIAPNPVPVKQALNLLGYTVGSVRLPLVPLNDVEFNIVKEAVDVYLENRKIS</sequence>
<feature type="site" description="Part of a proton relay during catalysis" evidence="12">
    <location>
        <position position="108"/>
    </location>
</feature>
<evidence type="ECO:0000256" key="8">
    <source>
        <dbReference type="ARBA" id="ARBA00023154"/>
    </source>
</evidence>
<evidence type="ECO:0000256" key="1">
    <source>
        <dbReference type="ARBA" id="ARBA00003294"/>
    </source>
</evidence>
<dbReference type="PIRSF" id="PIRSF001365">
    <property type="entry name" value="DHDPS"/>
    <property type="match status" value="1"/>
</dbReference>
<dbReference type="RefSeq" id="WP_090793381.1">
    <property type="nucleotide sequence ID" value="NZ_FMYI01000002.1"/>
</dbReference>
<gene>
    <name evidence="12" type="primary">dapA</name>
    <name evidence="16" type="ORF">SAMN05421734_102332</name>
</gene>
<evidence type="ECO:0000256" key="4">
    <source>
        <dbReference type="ARBA" id="ARBA00012086"/>
    </source>
</evidence>
<comment type="catalytic activity">
    <reaction evidence="11 12">
        <text>L-aspartate 4-semialdehyde + pyruvate = (2S,4S)-4-hydroxy-2,3,4,5-tetrahydrodipicolinate + H2O + H(+)</text>
        <dbReference type="Rhea" id="RHEA:34171"/>
        <dbReference type="ChEBI" id="CHEBI:15361"/>
        <dbReference type="ChEBI" id="CHEBI:15377"/>
        <dbReference type="ChEBI" id="CHEBI:15378"/>
        <dbReference type="ChEBI" id="CHEBI:67139"/>
        <dbReference type="ChEBI" id="CHEBI:537519"/>
        <dbReference type="EC" id="4.3.3.7"/>
    </reaction>
</comment>
<accession>A0A1G6H7E2</accession>
<dbReference type="Proteomes" id="UP000242949">
    <property type="component" value="Unassembled WGS sequence"/>
</dbReference>
<evidence type="ECO:0000256" key="2">
    <source>
        <dbReference type="ARBA" id="ARBA00005120"/>
    </source>
</evidence>
<evidence type="ECO:0000256" key="7">
    <source>
        <dbReference type="ARBA" id="ARBA00022915"/>
    </source>
</evidence>
<proteinExistence type="inferred from homology"/>
<evidence type="ECO:0000256" key="6">
    <source>
        <dbReference type="ARBA" id="ARBA00022605"/>
    </source>
</evidence>
<feature type="active site" description="Proton donor/acceptor" evidence="12 14">
    <location>
        <position position="134"/>
    </location>
</feature>
<name>A0A1G6H7E2_9BACI</name>
<dbReference type="PRINTS" id="PR00146">
    <property type="entry name" value="DHPICSNTHASE"/>
</dbReference>
<comment type="pathway">
    <text evidence="2 12">Amino-acid biosynthesis; L-lysine biosynthesis via DAP pathway; (S)-tetrahydrodipicolinate from L-aspartate: step 3/4.</text>
</comment>
<evidence type="ECO:0000313" key="16">
    <source>
        <dbReference type="EMBL" id="SDB90182.1"/>
    </source>
</evidence>
<organism evidence="16 17">
    <name type="scientific">Pelagirhabdus alkalitolerans</name>
    <dbReference type="NCBI Taxonomy" id="1612202"/>
    <lineage>
        <taxon>Bacteria</taxon>
        <taxon>Bacillati</taxon>
        <taxon>Bacillota</taxon>
        <taxon>Bacilli</taxon>
        <taxon>Bacillales</taxon>
        <taxon>Bacillaceae</taxon>
        <taxon>Pelagirhabdus</taxon>
    </lineage>
</organism>
<feature type="site" description="Part of a proton relay during catalysis" evidence="12">
    <location>
        <position position="45"/>
    </location>
</feature>
<evidence type="ECO:0000256" key="5">
    <source>
        <dbReference type="ARBA" id="ARBA00022490"/>
    </source>
</evidence>
<dbReference type="HAMAP" id="MF_00418">
    <property type="entry name" value="DapA"/>
    <property type="match status" value="1"/>
</dbReference>
<dbReference type="GO" id="GO:0019877">
    <property type="term" value="P:diaminopimelate biosynthetic process"/>
    <property type="evidence" value="ECO:0007669"/>
    <property type="project" value="UniProtKB-UniRule"/>
</dbReference>
<dbReference type="OrthoDB" id="9782828at2"/>
<feature type="binding site" evidence="12 15">
    <location>
        <position position="46"/>
    </location>
    <ligand>
        <name>pyruvate</name>
        <dbReference type="ChEBI" id="CHEBI:15361"/>
    </ligand>
</feature>
<dbReference type="STRING" id="1612202.SAMN05421734_102332"/>
<dbReference type="InterPro" id="IPR020625">
    <property type="entry name" value="Schiff_base-form_aldolases_AS"/>
</dbReference>
<evidence type="ECO:0000256" key="13">
    <source>
        <dbReference type="PIRNR" id="PIRNR001365"/>
    </source>
</evidence>
<dbReference type="GO" id="GO:0008840">
    <property type="term" value="F:4-hydroxy-tetrahydrodipicolinate synthase activity"/>
    <property type="evidence" value="ECO:0007669"/>
    <property type="project" value="UniProtKB-UniRule"/>
</dbReference>
<evidence type="ECO:0000256" key="3">
    <source>
        <dbReference type="ARBA" id="ARBA00007592"/>
    </source>
</evidence>
<evidence type="ECO:0000313" key="17">
    <source>
        <dbReference type="Proteomes" id="UP000242949"/>
    </source>
</evidence>
<evidence type="ECO:0000256" key="14">
    <source>
        <dbReference type="PIRSR" id="PIRSR001365-1"/>
    </source>
</evidence>
<dbReference type="PANTHER" id="PTHR12128">
    <property type="entry name" value="DIHYDRODIPICOLINATE SYNTHASE"/>
    <property type="match status" value="1"/>
</dbReference>
<evidence type="ECO:0000256" key="11">
    <source>
        <dbReference type="ARBA" id="ARBA00047836"/>
    </source>
</evidence>
<keyword evidence="7 12" id="KW-0220">Diaminopimelate biosynthesis</keyword>
<dbReference type="EC" id="4.3.3.7" evidence="4 12"/>
<keyword evidence="6 12" id="KW-0028">Amino-acid biosynthesis</keyword>
<dbReference type="GO" id="GO:0005829">
    <property type="term" value="C:cytosol"/>
    <property type="evidence" value="ECO:0007669"/>
    <property type="project" value="TreeGrafter"/>
</dbReference>
<comment type="caution">
    <text evidence="12">Was originally thought to be a dihydrodipicolinate synthase (DHDPS), catalyzing the condensation of (S)-aspartate-beta-semialdehyde [(S)-ASA] and pyruvate to dihydrodipicolinate (DHDP). However, it was shown in E.coli that the product of the enzymatic reaction is not dihydrodipicolinate but in fact (4S)-4-hydroxy-2,3,4,5-tetrahydro-(2S)-dipicolinic acid (HTPA), and that the consecutive dehydration reaction leading to DHDP is not spontaneous but catalyzed by DapB.</text>
</comment>
<dbReference type="InterPro" id="IPR005263">
    <property type="entry name" value="DapA"/>
</dbReference>
<keyword evidence="10 12" id="KW-0704">Schiff base</keyword>
<feature type="binding site" evidence="12 15">
    <location>
        <position position="204"/>
    </location>
    <ligand>
        <name>pyruvate</name>
        <dbReference type="ChEBI" id="CHEBI:15361"/>
    </ligand>
</feature>
<reference evidence="17" key="1">
    <citation type="submission" date="2016-09" db="EMBL/GenBank/DDBJ databases">
        <authorList>
            <person name="Varghese N."/>
            <person name="Submissions S."/>
        </authorList>
    </citation>
    <scope>NUCLEOTIDE SEQUENCE [LARGE SCALE GENOMIC DNA]</scope>
    <source>
        <strain evidence="17">S5</strain>
    </source>
</reference>
<keyword evidence="9 12" id="KW-0456">Lyase</keyword>
<dbReference type="PROSITE" id="PS00666">
    <property type="entry name" value="DHDPS_2"/>
    <property type="match status" value="1"/>
</dbReference>
<comment type="subunit">
    <text evidence="12">Homotetramer; dimer of dimers.</text>
</comment>
<evidence type="ECO:0000256" key="9">
    <source>
        <dbReference type="ARBA" id="ARBA00023239"/>
    </source>
</evidence>
<keyword evidence="17" id="KW-1185">Reference proteome</keyword>
<dbReference type="InterPro" id="IPR002220">
    <property type="entry name" value="DapA-like"/>
</dbReference>
<evidence type="ECO:0000256" key="10">
    <source>
        <dbReference type="ARBA" id="ARBA00023270"/>
    </source>
</evidence>
<keyword evidence="5 12" id="KW-0963">Cytoplasm</keyword>
<protein>
    <recommendedName>
        <fullName evidence="4 12">4-hydroxy-tetrahydrodipicolinate synthase</fullName>
        <shortName evidence="12">HTPA synthase</shortName>
        <ecNumber evidence="4 12">4.3.3.7</ecNumber>
    </recommendedName>
</protein>
<dbReference type="GO" id="GO:0009089">
    <property type="term" value="P:lysine biosynthetic process via diaminopimelate"/>
    <property type="evidence" value="ECO:0007669"/>
    <property type="project" value="UniProtKB-UniRule"/>
</dbReference>
<comment type="function">
    <text evidence="1 12">Catalyzes the condensation of (S)-aspartate-beta-semialdehyde [(S)-ASA] and pyruvate to 4-hydroxy-tetrahydrodipicolinate (HTPA).</text>
</comment>
<dbReference type="NCBIfam" id="TIGR00674">
    <property type="entry name" value="dapA"/>
    <property type="match status" value="1"/>
</dbReference>
<dbReference type="PANTHER" id="PTHR12128:SF66">
    <property type="entry name" value="4-HYDROXY-2-OXOGLUTARATE ALDOLASE, MITOCHONDRIAL"/>
    <property type="match status" value="1"/>
</dbReference>
<comment type="similarity">
    <text evidence="3 12 13">Belongs to the DapA family.</text>
</comment>
<feature type="active site" description="Schiff-base intermediate with substrate" evidence="12 14">
    <location>
        <position position="162"/>
    </location>
</feature>
<keyword evidence="8 12" id="KW-0457">Lysine biosynthesis</keyword>
<dbReference type="AlphaFoldDB" id="A0A1G6H7E2"/>
<evidence type="ECO:0000256" key="12">
    <source>
        <dbReference type="HAMAP-Rule" id="MF_00418"/>
    </source>
</evidence>
<dbReference type="Pfam" id="PF00701">
    <property type="entry name" value="DHDPS"/>
    <property type="match status" value="1"/>
</dbReference>